<dbReference type="SUPFAM" id="SSF52091">
    <property type="entry name" value="SpoIIaa-like"/>
    <property type="match status" value="1"/>
</dbReference>
<dbReference type="AlphaFoldDB" id="W9V5M7"/>
<dbReference type="InterPro" id="IPR002645">
    <property type="entry name" value="STAS_dom"/>
</dbReference>
<evidence type="ECO:0000313" key="3">
    <source>
        <dbReference type="Proteomes" id="UP000019464"/>
    </source>
</evidence>
<reference evidence="3" key="1">
    <citation type="submission" date="2012-11" db="EMBL/GenBank/DDBJ databases">
        <authorList>
            <person name="Singh A."/>
            <person name="Pinnaka A.K."/>
            <person name="Vaidya B."/>
        </authorList>
    </citation>
    <scope>NUCLEOTIDE SEQUENCE [LARGE SCALE GENOMIC DNA]</scope>
    <source>
        <strain evidence="3">AK23</strain>
    </source>
</reference>
<dbReference type="Gene3D" id="3.30.750.24">
    <property type="entry name" value="STAS domain"/>
    <property type="match status" value="1"/>
</dbReference>
<sequence length="95" mass="10619">MYTWKAPPSLTIYDLADMKKDFNTDDLMEHDCIVDLSDVKDIDSAGVQFLMAISQRSQTVSRICSFQGGDDNVMELLHLFGLTLDLVSQTEVGDV</sequence>
<dbReference type="PROSITE" id="PS50801">
    <property type="entry name" value="STAS"/>
    <property type="match status" value="1"/>
</dbReference>
<reference evidence="2 3" key="2">
    <citation type="journal article" date="2015" name="Syst. Appl. Microbiol.">
        <title>Nitrincola nitratireducens sp. nov. isolated from a haloalkaline crater lake.</title>
        <authorList>
            <person name="Singh A."/>
            <person name="Vaidya B."/>
            <person name="Tanuku N.R."/>
            <person name="Pinnaka A.K."/>
        </authorList>
    </citation>
    <scope>NUCLEOTIDE SEQUENCE [LARGE SCALE GENOMIC DNA]</scope>
    <source>
        <strain evidence="2 3">AK23</strain>
    </source>
</reference>
<evidence type="ECO:0000259" key="1">
    <source>
        <dbReference type="PROSITE" id="PS50801"/>
    </source>
</evidence>
<gene>
    <name evidence="2" type="ORF">D791_01125</name>
</gene>
<dbReference type="PANTHER" id="PTHR35849:SF2">
    <property type="entry name" value="BLR2341 PROTEIN"/>
    <property type="match status" value="1"/>
</dbReference>
<organism evidence="2 3">
    <name type="scientific">Nitrincola nitratireducens</name>
    <dbReference type="NCBI Taxonomy" id="1229521"/>
    <lineage>
        <taxon>Bacteria</taxon>
        <taxon>Pseudomonadati</taxon>
        <taxon>Pseudomonadota</taxon>
        <taxon>Gammaproteobacteria</taxon>
        <taxon>Oceanospirillales</taxon>
        <taxon>Oceanospirillaceae</taxon>
        <taxon>Nitrincola</taxon>
    </lineage>
</organism>
<evidence type="ECO:0000313" key="2">
    <source>
        <dbReference type="EMBL" id="EXJ12236.1"/>
    </source>
</evidence>
<dbReference type="PANTHER" id="PTHR35849">
    <property type="entry name" value="BLR2341 PROTEIN"/>
    <property type="match status" value="1"/>
</dbReference>
<dbReference type="Proteomes" id="UP000019464">
    <property type="component" value="Unassembled WGS sequence"/>
</dbReference>
<dbReference type="InterPro" id="IPR036513">
    <property type="entry name" value="STAS_dom_sf"/>
</dbReference>
<comment type="caution">
    <text evidence="2">The sequence shown here is derived from an EMBL/GenBank/DDBJ whole genome shotgun (WGS) entry which is preliminary data.</text>
</comment>
<dbReference type="STRING" id="1229521.D791_01125"/>
<name>W9V5M7_9GAMM</name>
<keyword evidence="3" id="KW-1185">Reference proteome</keyword>
<dbReference type="InterPro" id="IPR052746">
    <property type="entry name" value="MlaB_ABC_Transporter"/>
</dbReference>
<dbReference type="RefSeq" id="WP_036508608.1">
    <property type="nucleotide sequence ID" value="NZ_AONB01000003.1"/>
</dbReference>
<feature type="domain" description="STAS" evidence="1">
    <location>
        <begin position="33"/>
        <end position="95"/>
    </location>
</feature>
<accession>W9V5M7</accession>
<protein>
    <submittedName>
        <fullName evidence="2">Putative NTP binding protein (Contains STAS domain)</fullName>
    </submittedName>
</protein>
<proteinExistence type="predicted"/>
<dbReference type="EMBL" id="AONB01000003">
    <property type="protein sequence ID" value="EXJ12236.1"/>
    <property type="molecule type" value="Genomic_DNA"/>
</dbReference>